<gene>
    <name evidence="2" type="ORF">N4G40_07305</name>
</gene>
<feature type="region of interest" description="Disordered" evidence="1">
    <location>
        <begin position="1"/>
        <end position="68"/>
    </location>
</feature>
<evidence type="ECO:0000313" key="2">
    <source>
        <dbReference type="EMBL" id="MDZ7278080.1"/>
    </source>
</evidence>
<dbReference type="RefSeq" id="WP_322542099.1">
    <property type="nucleotide sequence ID" value="NZ_JAOBTT010000001.1"/>
</dbReference>
<dbReference type="Proteomes" id="UP001288620">
    <property type="component" value="Unassembled WGS sequence"/>
</dbReference>
<name>A0ABU5LEJ5_9GAMM</name>
<dbReference type="EMBL" id="JAOBTT010000001">
    <property type="protein sequence ID" value="MDZ7278080.1"/>
    <property type="molecule type" value="Genomic_DNA"/>
</dbReference>
<organism evidence="2 3">
    <name type="scientific">Pantoea eucrina</name>
    <dbReference type="NCBI Taxonomy" id="472693"/>
    <lineage>
        <taxon>Bacteria</taxon>
        <taxon>Pseudomonadati</taxon>
        <taxon>Pseudomonadota</taxon>
        <taxon>Gammaproteobacteria</taxon>
        <taxon>Enterobacterales</taxon>
        <taxon>Erwiniaceae</taxon>
        <taxon>Pantoea</taxon>
    </lineage>
</organism>
<feature type="compositionally biased region" description="Basic and acidic residues" evidence="1">
    <location>
        <begin position="1"/>
        <end position="20"/>
    </location>
</feature>
<proteinExistence type="predicted"/>
<protein>
    <submittedName>
        <fullName evidence="2">Uncharacterized protein</fullName>
    </submittedName>
</protein>
<feature type="compositionally biased region" description="Basic and acidic residues" evidence="1">
    <location>
        <begin position="36"/>
        <end position="68"/>
    </location>
</feature>
<keyword evidence="3" id="KW-1185">Reference proteome</keyword>
<reference evidence="3" key="1">
    <citation type="submission" date="2023-07" db="EMBL/GenBank/DDBJ databases">
        <title>Structural and functional analysis of rice phyllospheric bacteria for their antimicrobial properties and defense elicitation against blast disease.</title>
        <authorList>
            <person name="Sahu K.P."/>
            <person name="Asharani P."/>
            <person name="Kumar M."/>
            <person name="Reddy B."/>
            <person name="Kumar A."/>
        </authorList>
    </citation>
    <scope>NUCLEOTIDE SEQUENCE [LARGE SCALE GENOMIC DNA]</scope>
    <source>
        <strain evidence="3">OsEp_Plm_30P10</strain>
    </source>
</reference>
<accession>A0ABU5LEJ5</accession>
<evidence type="ECO:0000256" key="1">
    <source>
        <dbReference type="SAM" id="MobiDB-lite"/>
    </source>
</evidence>
<evidence type="ECO:0000313" key="3">
    <source>
        <dbReference type="Proteomes" id="UP001288620"/>
    </source>
</evidence>
<comment type="caution">
    <text evidence="2">The sequence shown here is derived from an EMBL/GenBank/DDBJ whole genome shotgun (WGS) entry which is preliminary data.</text>
</comment>
<sequence>MHNQHSNKDRNKEGDVHKGLPEAAPHANNPYEEDDHPVGDNADPRGEIPRTRDDSEDDKKDPYRDQSK</sequence>